<evidence type="ECO:0000256" key="1">
    <source>
        <dbReference type="SAM" id="MobiDB-lite"/>
    </source>
</evidence>
<feature type="signal peptide" evidence="2">
    <location>
        <begin position="1"/>
        <end position="22"/>
    </location>
</feature>
<dbReference type="Pfam" id="PF00691">
    <property type="entry name" value="OmpA"/>
    <property type="match status" value="1"/>
</dbReference>
<reference evidence="4 5" key="1">
    <citation type="submission" date="2019-03" db="EMBL/GenBank/DDBJ databases">
        <authorList>
            <person name="Kim M.K.M."/>
        </authorList>
    </citation>
    <scope>NUCLEOTIDE SEQUENCE [LARGE SCALE GENOMIC DNA]</scope>
    <source>
        <strain evidence="4 5">17J68-12</strain>
    </source>
</reference>
<dbReference type="Gene3D" id="3.30.1330.60">
    <property type="entry name" value="OmpA-like domain"/>
    <property type="match status" value="1"/>
</dbReference>
<dbReference type="OrthoDB" id="1522982at2"/>
<name>A0A4R1BKJ9_9BACT</name>
<gene>
    <name evidence="4" type="ORF">EPD60_06050</name>
</gene>
<accession>A0A4R1BKJ9</accession>
<feature type="region of interest" description="Disordered" evidence="1">
    <location>
        <begin position="380"/>
        <end position="400"/>
    </location>
</feature>
<dbReference type="Proteomes" id="UP000295334">
    <property type="component" value="Unassembled WGS sequence"/>
</dbReference>
<dbReference type="AlphaFoldDB" id="A0A4R1BKJ9"/>
<feature type="region of interest" description="Disordered" evidence="1">
    <location>
        <begin position="546"/>
        <end position="565"/>
    </location>
</feature>
<proteinExistence type="predicted"/>
<evidence type="ECO:0000256" key="2">
    <source>
        <dbReference type="SAM" id="SignalP"/>
    </source>
</evidence>
<evidence type="ECO:0000313" key="4">
    <source>
        <dbReference type="EMBL" id="TCJ17748.1"/>
    </source>
</evidence>
<dbReference type="SUPFAM" id="SSF103088">
    <property type="entry name" value="OmpA-like"/>
    <property type="match status" value="1"/>
</dbReference>
<comment type="caution">
    <text evidence="4">The sequence shown here is derived from an EMBL/GenBank/DDBJ whole genome shotgun (WGS) entry which is preliminary data.</text>
</comment>
<dbReference type="InterPro" id="IPR006665">
    <property type="entry name" value="OmpA-like"/>
</dbReference>
<evidence type="ECO:0000313" key="5">
    <source>
        <dbReference type="Proteomes" id="UP000295334"/>
    </source>
</evidence>
<keyword evidence="2" id="KW-0732">Signal</keyword>
<feature type="domain" description="OmpA-like" evidence="3">
    <location>
        <begin position="455"/>
        <end position="528"/>
    </location>
</feature>
<sequence>MASKKVTLLAGLLCLLASEGFSQTTTVGKSSVGDSSVIPSRRMPQHTEFMNGTYNFPAKPRNQWEIGIKGGLFNVIGDVDARPSFGLGAHVRKAFGYLFSARMEYTYGVAKGLNWRPSYNYRNNPAWTTNIGNPAGYTPLSPTSGTPGSPAITPVYYNYKTNVQDLVLEGVLTLNNVRFHRSKTGFALYAFAGVGGSVYDAKVNALDANGKPYNFNTVASGSGNTFKTRKATRKALRELMDNTYETSAENYGERRPKLFGMSYRTIGSVGGGIAFKLNNRFNIALEDRFSFTNDDLYDGQRWAEQTPGSPVLTQNFDTYNFASLGLNVNLGSKSTEPLWWLNPLDYAYSEIRNPRLMKLPKPTLPDSDGDGVTDQFDQEQTPAGCPVDSHGVSRDTDGDGVPDCRDKELITPTVCQPVDADGVGKCPCPDSCGTGGTGGGLTACAKNLGSLPSVTFNGNNPALTNDARSMLASVAARLRNNPGCRIVVIGYCQSTKAEQQRSWDRVNAVINYMVEKEGLSADRFIFQYGQTGGDCNTVDLRAANEGEEGPANVPAPHPNLRAGGR</sequence>
<dbReference type="EMBL" id="SJZI01000008">
    <property type="protein sequence ID" value="TCJ17748.1"/>
    <property type="molecule type" value="Genomic_DNA"/>
</dbReference>
<organism evidence="4 5">
    <name type="scientific">Flaviaesturariibacter flavus</name>
    <dbReference type="NCBI Taxonomy" id="2502780"/>
    <lineage>
        <taxon>Bacteria</taxon>
        <taxon>Pseudomonadati</taxon>
        <taxon>Bacteroidota</taxon>
        <taxon>Chitinophagia</taxon>
        <taxon>Chitinophagales</taxon>
        <taxon>Chitinophagaceae</taxon>
        <taxon>Flaviaestuariibacter</taxon>
    </lineage>
</organism>
<feature type="compositionally biased region" description="Basic and acidic residues" evidence="1">
    <location>
        <begin position="391"/>
        <end position="400"/>
    </location>
</feature>
<keyword evidence="5" id="KW-1185">Reference proteome</keyword>
<evidence type="ECO:0000259" key="3">
    <source>
        <dbReference type="Pfam" id="PF00691"/>
    </source>
</evidence>
<protein>
    <recommendedName>
        <fullName evidence="3">OmpA-like domain-containing protein</fullName>
    </recommendedName>
</protein>
<dbReference type="InterPro" id="IPR036737">
    <property type="entry name" value="OmpA-like_sf"/>
</dbReference>
<feature type="chain" id="PRO_5020347990" description="OmpA-like domain-containing protein" evidence="2">
    <location>
        <begin position="23"/>
        <end position="565"/>
    </location>
</feature>